<sequence length="65" mass="7355">MRAGESVSNLLLLDWFLLALLAWASLGIYDFMHWGGCLCLSFHICLVTALIISQLFKSPIRELRS</sequence>
<proteinExistence type="predicted"/>
<evidence type="ECO:0000313" key="3">
    <source>
        <dbReference type="Proteomes" id="UP000248340"/>
    </source>
</evidence>
<evidence type="ECO:0000256" key="1">
    <source>
        <dbReference type="SAM" id="Phobius"/>
    </source>
</evidence>
<accession>A0A319C2K4</accession>
<protein>
    <submittedName>
        <fullName evidence="2">Uncharacterized protein</fullName>
    </submittedName>
</protein>
<feature type="transmembrane region" description="Helical" evidence="1">
    <location>
        <begin position="7"/>
        <end position="26"/>
    </location>
</feature>
<evidence type="ECO:0000313" key="2">
    <source>
        <dbReference type="EMBL" id="PYH79335.1"/>
    </source>
</evidence>
<keyword evidence="1" id="KW-1133">Transmembrane helix</keyword>
<dbReference type="VEuPathDB" id="FungiDB:BO82DRAFT_134782"/>
<dbReference type="GeneID" id="37132757"/>
<feature type="transmembrane region" description="Helical" evidence="1">
    <location>
        <begin position="32"/>
        <end position="56"/>
    </location>
</feature>
<keyword evidence="1" id="KW-0812">Transmembrane</keyword>
<name>A0A319C2K4_9EURO</name>
<dbReference type="Proteomes" id="UP000248340">
    <property type="component" value="Unassembled WGS sequence"/>
</dbReference>
<reference evidence="2 3" key="1">
    <citation type="submission" date="2016-12" db="EMBL/GenBank/DDBJ databases">
        <title>The genomes of Aspergillus section Nigri reveals drivers in fungal speciation.</title>
        <authorList>
            <consortium name="DOE Joint Genome Institute"/>
            <person name="Vesth T.C."/>
            <person name="Nybo J."/>
            <person name="Theobald S."/>
            <person name="Brandl J."/>
            <person name="Frisvad J.C."/>
            <person name="Nielsen K.F."/>
            <person name="Lyhne E.K."/>
            <person name="Kogle M.E."/>
            <person name="Kuo A."/>
            <person name="Riley R."/>
            <person name="Clum A."/>
            <person name="Nolan M."/>
            <person name="Lipzen A."/>
            <person name="Salamov A."/>
            <person name="Henrissat B."/>
            <person name="Wiebenga A."/>
            <person name="De Vries R.P."/>
            <person name="Grigoriev I.V."/>
            <person name="Mortensen U.H."/>
            <person name="Andersen M.R."/>
            <person name="Baker S.E."/>
        </authorList>
    </citation>
    <scope>NUCLEOTIDE SEQUENCE [LARGE SCALE GENOMIC DNA]</scope>
    <source>
        <strain evidence="2 3">CBS 121591</strain>
    </source>
</reference>
<dbReference type="EMBL" id="KZ821720">
    <property type="protein sequence ID" value="PYH79335.1"/>
    <property type="molecule type" value="Genomic_DNA"/>
</dbReference>
<gene>
    <name evidence="2" type="ORF">BO82DRAFT_134782</name>
</gene>
<dbReference type="RefSeq" id="XP_025489535.1">
    <property type="nucleotide sequence ID" value="XM_025630016.1"/>
</dbReference>
<organism evidence="2 3">
    <name type="scientific">Aspergillus uvarum CBS 121591</name>
    <dbReference type="NCBI Taxonomy" id="1448315"/>
    <lineage>
        <taxon>Eukaryota</taxon>
        <taxon>Fungi</taxon>
        <taxon>Dikarya</taxon>
        <taxon>Ascomycota</taxon>
        <taxon>Pezizomycotina</taxon>
        <taxon>Eurotiomycetes</taxon>
        <taxon>Eurotiomycetidae</taxon>
        <taxon>Eurotiales</taxon>
        <taxon>Aspergillaceae</taxon>
        <taxon>Aspergillus</taxon>
        <taxon>Aspergillus subgen. Circumdati</taxon>
    </lineage>
</organism>
<keyword evidence="1" id="KW-0472">Membrane</keyword>
<dbReference type="AlphaFoldDB" id="A0A319C2K4"/>
<keyword evidence="3" id="KW-1185">Reference proteome</keyword>